<dbReference type="SUPFAM" id="SSF103481">
    <property type="entry name" value="Multidrug resistance efflux transporter EmrE"/>
    <property type="match status" value="2"/>
</dbReference>
<organism evidence="9 10">
    <name type="scientific">Desulfovibrio subterraneus</name>
    <dbReference type="NCBI Taxonomy" id="2718620"/>
    <lineage>
        <taxon>Bacteria</taxon>
        <taxon>Pseudomonadati</taxon>
        <taxon>Thermodesulfobacteriota</taxon>
        <taxon>Desulfovibrionia</taxon>
        <taxon>Desulfovibrionales</taxon>
        <taxon>Desulfovibrionaceae</taxon>
        <taxon>Desulfovibrio</taxon>
    </lineage>
</organism>
<dbReference type="Gene3D" id="1.10.3730.20">
    <property type="match status" value="1"/>
</dbReference>
<dbReference type="RefSeq" id="WP_174404800.1">
    <property type="nucleotide sequence ID" value="NZ_BLVO01000013.1"/>
</dbReference>
<proteinExistence type="predicted"/>
<evidence type="ECO:0000256" key="4">
    <source>
        <dbReference type="ARBA" id="ARBA00022989"/>
    </source>
</evidence>
<dbReference type="InterPro" id="IPR051258">
    <property type="entry name" value="Diverse_Substrate_Transporter"/>
</dbReference>
<feature type="domain" description="EamA" evidence="8">
    <location>
        <begin position="210"/>
        <end position="345"/>
    </location>
</feature>
<evidence type="ECO:0000256" key="7">
    <source>
        <dbReference type="SAM" id="Phobius"/>
    </source>
</evidence>
<evidence type="ECO:0000313" key="9">
    <source>
        <dbReference type="EMBL" id="GFM33117.1"/>
    </source>
</evidence>
<evidence type="ECO:0000259" key="8">
    <source>
        <dbReference type="Pfam" id="PF00892"/>
    </source>
</evidence>
<accession>A0A7J0BHE6</accession>
<evidence type="ECO:0000256" key="3">
    <source>
        <dbReference type="ARBA" id="ARBA00022692"/>
    </source>
</evidence>
<dbReference type="InterPro" id="IPR000620">
    <property type="entry name" value="EamA_dom"/>
</dbReference>
<keyword evidence="3 7" id="KW-0812">Transmembrane</keyword>
<feature type="transmembrane region" description="Helical" evidence="7">
    <location>
        <begin position="329"/>
        <end position="346"/>
    </location>
</feature>
<evidence type="ECO:0000256" key="1">
    <source>
        <dbReference type="ARBA" id="ARBA00004651"/>
    </source>
</evidence>
<feature type="transmembrane region" description="Helical" evidence="7">
    <location>
        <begin position="150"/>
        <end position="172"/>
    </location>
</feature>
<evidence type="ECO:0000313" key="10">
    <source>
        <dbReference type="Proteomes" id="UP000503840"/>
    </source>
</evidence>
<evidence type="ECO:0000256" key="2">
    <source>
        <dbReference type="ARBA" id="ARBA00022475"/>
    </source>
</evidence>
<evidence type="ECO:0000256" key="5">
    <source>
        <dbReference type="ARBA" id="ARBA00023136"/>
    </source>
</evidence>
<gene>
    <name evidence="9" type="ORF">DSM101010T_14820</name>
</gene>
<protein>
    <submittedName>
        <fullName evidence="9">Permease</fullName>
    </submittedName>
</protein>
<sequence length="348" mass="37400">MKSRSHTQTEAPTSSSELSTAENELLAAEASSTATGDEAENGTESTAKDEAAGDLKRNAIAGVLFALCATIIWSGNFIVARGLSDVVPPATLAFLRWVTAFTVLLPLGWKSLLRERAVVKRHWKHLAFTALLGITIFNTLIYAAGRSTTALNMSLIAITSPLFIMLLARIFLGEKVSRSRAVGVSVVVCGVVMLVTRGDFARLAGLEFSIGDVWMLCAAMLFGAYTILVRRMPERIEQAAFLLFTFGVGALMLVPGVAWEWAQGLRFEFTPSLFGVMLYVGVGASLISFWCWNKAVGLIGPSQAGIVYYSLPLFSGAEAVILLGEPVSWVHFVSGILILGGIRMATRG</sequence>
<dbReference type="PANTHER" id="PTHR42920">
    <property type="entry name" value="OS03G0707200 PROTEIN-RELATED"/>
    <property type="match status" value="1"/>
</dbReference>
<comment type="caution">
    <text evidence="9">The sequence shown here is derived from an EMBL/GenBank/DDBJ whole genome shotgun (WGS) entry which is preliminary data.</text>
</comment>
<feature type="transmembrane region" description="Helical" evidence="7">
    <location>
        <begin position="125"/>
        <end position="144"/>
    </location>
</feature>
<keyword evidence="10" id="KW-1185">Reference proteome</keyword>
<feature type="domain" description="EamA" evidence="8">
    <location>
        <begin position="61"/>
        <end position="195"/>
    </location>
</feature>
<keyword evidence="2" id="KW-1003">Cell membrane</keyword>
<dbReference type="EMBL" id="BLVO01000013">
    <property type="protein sequence ID" value="GFM33117.1"/>
    <property type="molecule type" value="Genomic_DNA"/>
</dbReference>
<name>A0A7J0BHE6_9BACT</name>
<feature type="transmembrane region" description="Helical" evidence="7">
    <location>
        <begin position="179"/>
        <end position="196"/>
    </location>
</feature>
<feature type="transmembrane region" description="Helical" evidence="7">
    <location>
        <begin position="92"/>
        <end position="113"/>
    </location>
</feature>
<dbReference type="InterPro" id="IPR037185">
    <property type="entry name" value="EmrE-like"/>
</dbReference>
<evidence type="ECO:0000256" key="6">
    <source>
        <dbReference type="SAM" id="MobiDB-lite"/>
    </source>
</evidence>
<dbReference type="PANTHER" id="PTHR42920:SF11">
    <property type="entry name" value="INNER MEMBRANE PROTEIN YTFF"/>
    <property type="match status" value="1"/>
</dbReference>
<feature type="transmembrane region" description="Helical" evidence="7">
    <location>
        <begin position="208"/>
        <end position="228"/>
    </location>
</feature>
<keyword evidence="5 7" id="KW-0472">Membrane</keyword>
<dbReference type="AlphaFoldDB" id="A0A7J0BHE6"/>
<reference evidence="9 10" key="1">
    <citation type="submission" date="2020-05" db="EMBL/GenBank/DDBJ databases">
        <title>Draft genome sequence of Desulfovibrio sp. strain HN2T.</title>
        <authorList>
            <person name="Ueno A."/>
            <person name="Tamazawa S."/>
            <person name="Tamamura S."/>
            <person name="Murakami T."/>
            <person name="Kiyama T."/>
            <person name="Inomata H."/>
            <person name="Amano Y."/>
            <person name="Miyakawa K."/>
            <person name="Tamaki H."/>
            <person name="Naganuma T."/>
            <person name="Kaneko K."/>
        </authorList>
    </citation>
    <scope>NUCLEOTIDE SEQUENCE [LARGE SCALE GENOMIC DNA]</scope>
    <source>
        <strain evidence="9 10">HN2</strain>
    </source>
</reference>
<dbReference type="Pfam" id="PF00892">
    <property type="entry name" value="EamA"/>
    <property type="match status" value="2"/>
</dbReference>
<feature type="transmembrane region" description="Helical" evidence="7">
    <location>
        <begin position="59"/>
        <end position="80"/>
    </location>
</feature>
<feature type="transmembrane region" description="Helical" evidence="7">
    <location>
        <begin position="240"/>
        <end position="261"/>
    </location>
</feature>
<dbReference type="Proteomes" id="UP000503840">
    <property type="component" value="Unassembled WGS sequence"/>
</dbReference>
<comment type="subcellular location">
    <subcellularLocation>
        <location evidence="1">Cell membrane</location>
        <topology evidence="1">Multi-pass membrane protein</topology>
    </subcellularLocation>
</comment>
<feature type="compositionally biased region" description="Polar residues" evidence="6">
    <location>
        <begin position="1"/>
        <end position="12"/>
    </location>
</feature>
<keyword evidence="4 7" id="KW-1133">Transmembrane helix</keyword>
<dbReference type="GO" id="GO:0005886">
    <property type="term" value="C:plasma membrane"/>
    <property type="evidence" value="ECO:0007669"/>
    <property type="project" value="UniProtKB-SubCell"/>
</dbReference>
<feature type="transmembrane region" description="Helical" evidence="7">
    <location>
        <begin position="273"/>
        <end position="292"/>
    </location>
</feature>
<feature type="region of interest" description="Disordered" evidence="6">
    <location>
        <begin position="1"/>
        <end position="50"/>
    </location>
</feature>
<feature type="transmembrane region" description="Helical" evidence="7">
    <location>
        <begin position="304"/>
        <end position="323"/>
    </location>
</feature>
<feature type="compositionally biased region" description="Low complexity" evidence="6">
    <location>
        <begin position="13"/>
        <end position="35"/>
    </location>
</feature>